<protein>
    <submittedName>
        <fullName evidence="9">Carbohydrate ABC transporter permease</fullName>
    </submittedName>
</protein>
<keyword evidence="10" id="KW-1185">Reference proteome</keyword>
<evidence type="ECO:0000256" key="4">
    <source>
        <dbReference type="ARBA" id="ARBA00022692"/>
    </source>
</evidence>
<comment type="subcellular location">
    <subcellularLocation>
        <location evidence="1 7">Cell membrane</location>
        <topology evidence="1 7">Multi-pass membrane protein</topology>
    </subcellularLocation>
</comment>
<dbReference type="GO" id="GO:0055085">
    <property type="term" value="P:transmembrane transport"/>
    <property type="evidence" value="ECO:0007669"/>
    <property type="project" value="InterPro"/>
</dbReference>
<evidence type="ECO:0000313" key="9">
    <source>
        <dbReference type="EMBL" id="QUH29565.1"/>
    </source>
</evidence>
<proteinExistence type="inferred from homology"/>
<dbReference type="CDD" id="cd06261">
    <property type="entry name" value="TM_PBP2"/>
    <property type="match status" value="1"/>
</dbReference>
<evidence type="ECO:0000313" key="10">
    <source>
        <dbReference type="Proteomes" id="UP000677305"/>
    </source>
</evidence>
<evidence type="ECO:0000256" key="2">
    <source>
        <dbReference type="ARBA" id="ARBA00022448"/>
    </source>
</evidence>
<dbReference type="PROSITE" id="PS50928">
    <property type="entry name" value="ABC_TM1"/>
    <property type="match status" value="1"/>
</dbReference>
<dbReference type="KEGG" id="vgu:HYG85_11875"/>
<reference evidence="9 10" key="1">
    <citation type="submission" date="2020-07" db="EMBL/GenBank/DDBJ databases">
        <title>Vallitalea guaymasensis genome.</title>
        <authorList>
            <person name="Postec A."/>
        </authorList>
    </citation>
    <scope>NUCLEOTIDE SEQUENCE [LARGE SCALE GENOMIC DNA]</scope>
    <source>
        <strain evidence="9 10">Ra1766G1</strain>
    </source>
</reference>
<feature type="transmembrane region" description="Helical" evidence="7">
    <location>
        <begin position="111"/>
        <end position="133"/>
    </location>
</feature>
<dbReference type="Gene3D" id="1.10.3720.10">
    <property type="entry name" value="MetI-like"/>
    <property type="match status" value="1"/>
</dbReference>
<dbReference type="AlphaFoldDB" id="A0A8J8MBB5"/>
<comment type="similarity">
    <text evidence="7">Belongs to the binding-protein-dependent transport system permease family.</text>
</comment>
<dbReference type="GO" id="GO:0005886">
    <property type="term" value="C:plasma membrane"/>
    <property type="evidence" value="ECO:0007669"/>
    <property type="project" value="UniProtKB-SubCell"/>
</dbReference>
<feature type="transmembrane region" description="Helical" evidence="7">
    <location>
        <begin position="80"/>
        <end position="99"/>
    </location>
</feature>
<keyword evidence="3" id="KW-1003">Cell membrane</keyword>
<evidence type="ECO:0000256" key="1">
    <source>
        <dbReference type="ARBA" id="ARBA00004651"/>
    </source>
</evidence>
<feature type="transmembrane region" description="Helical" evidence="7">
    <location>
        <begin position="139"/>
        <end position="157"/>
    </location>
</feature>
<dbReference type="EMBL" id="CP058561">
    <property type="protein sequence ID" value="QUH29565.1"/>
    <property type="molecule type" value="Genomic_DNA"/>
</dbReference>
<organism evidence="9 10">
    <name type="scientific">Vallitalea guaymasensis</name>
    <dbReference type="NCBI Taxonomy" id="1185412"/>
    <lineage>
        <taxon>Bacteria</taxon>
        <taxon>Bacillati</taxon>
        <taxon>Bacillota</taxon>
        <taxon>Clostridia</taxon>
        <taxon>Lachnospirales</taxon>
        <taxon>Vallitaleaceae</taxon>
        <taxon>Vallitalea</taxon>
    </lineage>
</organism>
<dbReference type="Pfam" id="PF00528">
    <property type="entry name" value="BPD_transp_1"/>
    <property type="match status" value="1"/>
</dbReference>
<dbReference type="SUPFAM" id="SSF161098">
    <property type="entry name" value="MetI-like"/>
    <property type="match status" value="1"/>
</dbReference>
<dbReference type="InterPro" id="IPR000515">
    <property type="entry name" value="MetI-like"/>
</dbReference>
<dbReference type="InterPro" id="IPR035906">
    <property type="entry name" value="MetI-like_sf"/>
</dbReference>
<evidence type="ECO:0000256" key="6">
    <source>
        <dbReference type="ARBA" id="ARBA00023136"/>
    </source>
</evidence>
<keyword evidence="4 7" id="KW-0812">Transmembrane</keyword>
<gene>
    <name evidence="9" type="ORF">HYG85_11875</name>
</gene>
<dbReference type="PANTHER" id="PTHR43744">
    <property type="entry name" value="ABC TRANSPORTER PERMEASE PROTEIN MG189-RELATED-RELATED"/>
    <property type="match status" value="1"/>
</dbReference>
<feature type="domain" description="ABC transmembrane type-1" evidence="8">
    <location>
        <begin position="76"/>
        <end position="285"/>
    </location>
</feature>
<keyword evidence="5 7" id="KW-1133">Transmembrane helix</keyword>
<accession>A0A8J8MBB5</accession>
<feature type="transmembrane region" description="Helical" evidence="7">
    <location>
        <begin position="261"/>
        <end position="281"/>
    </location>
</feature>
<evidence type="ECO:0000256" key="7">
    <source>
        <dbReference type="RuleBase" id="RU363032"/>
    </source>
</evidence>
<evidence type="ECO:0000256" key="3">
    <source>
        <dbReference type="ARBA" id="ARBA00022475"/>
    </source>
</evidence>
<sequence>MRKMKISKDDIIFDTINYILLSCILIIVLYPLYFIVIASISDPTAVSNGQLKFLPIDITFEGYKRIFQDRLILSGYKNTIKYTVIGTTINIFLTMMTAYPLSRKDFSGRKALMIFLMITMYFNGGLIPTYLIVKHLGLINNWLIMVLKGAVSVYNIIIARSFLQSSIPEELYEAAVIDGCSHIKFFTRVVLPLSKAIIAVLVLFYGIVHWNEFFTALIYLRDEKLYPLQLILRSILLENQMQDAMMNNIDDINNQQYIADLIKYGMIIVASLPLLVLYPFLQKYFVKGVMIGSVKG</sequence>
<keyword evidence="6 7" id="KW-0472">Membrane</keyword>
<feature type="transmembrane region" description="Helical" evidence="7">
    <location>
        <begin position="12"/>
        <end position="40"/>
    </location>
</feature>
<feature type="transmembrane region" description="Helical" evidence="7">
    <location>
        <begin position="196"/>
        <end position="220"/>
    </location>
</feature>
<dbReference type="Proteomes" id="UP000677305">
    <property type="component" value="Chromosome"/>
</dbReference>
<keyword evidence="2 7" id="KW-0813">Transport</keyword>
<evidence type="ECO:0000256" key="5">
    <source>
        <dbReference type="ARBA" id="ARBA00022989"/>
    </source>
</evidence>
<name>A0A8J8MBB5_9FIRM</name>
<evidence type="ECO:0000259" key="8">
    <source>
        <dbReference type="PROSITE" id="PS50928"/>
    </source>
</evidence>
<dbReference type="PANTHER" id="PTHR43744:SF9">
    <property type="entry name" value="POLYGALACTURONAN_RHAMNOGALACTURONAN TRANSPORT SYSTEM PERMEASE PROTEIN YTCP"/>
    <property type="match status" value="1"/>
</dbReference>
<dbReference type="RefSeq" id="WP_212693598.1">
    <property type="nucleotide sequence ID" value="NZ_CP058561.1"/>
</dbReference>